<dbReference type="Pfam" id="PF00069">
    <property type="entry name" value="Pkinase"/>
    <property type="match status" value="1"/>
</dbReference>
<reference evidence="19 20" key="1">
    <citation type="submission" date="2024-02" db="EMBL/GenBank/DDBJ databases">
        <authorList>
            <person name="Vignale AGUSTIN F."/>
            <person name="Sosa J E."/>
            <person name="Modenutti C."/>
        </authorList>
    </citation>
    <scope>NUCLEOTIDE SEQUENCE [LARGE SCALE GENOMIC DNA]</scope>
</reference>
<feature type="binding site" evidence="16">
    <location>
        <position position="570"/>
    </location>
    <ligand>
        <name>ATP</name>
        <dbReference type="ChEBI" id="CHEBI:30616"/>
    </ligand>
</feature>
<dbReference type="SMART" id="SM00369">
    <property type="entry name" value="LRR_TYP"/>
    <property type="match status" value="4"/>
</dbReference>
<dbReference type="SUPFAM" id="SSF56112">
    <property type="entry name" value="Protein kinase-like (PK-like)"/>
    <property type="match status" value="1"/>
</dbReference>
<evidence type="ECO:0000313" key="19">
    <source>
        <dbReference type="EMBL" id="CAK9158825.1"/>
    </source>
</evidence>
<evidence type="ECO:0000256" key="13">
    <source>
        <dbReference type="ARBA" id="ARBA00023136"/>
    </source>
</evidence>
<keyword evidence="12" id="KW-1133">Transmembrane helix</keyword>
<accession>A0ABC8SNX2</accession>
<keyword evidence="5" id="KW-0808">Transferase</keyword>
<evidence type="ECO:0000256" key="7">
    <source>
        <dbReference type="ARBA" id="ARBA00022729"/>
    </source>
</evidence>
<dbReference type="PROSITE" id="PS00108">
    <property type="entry name" value="PROTEIN_KINASE_ST"/>
    <property type="match status" value="1"/>
</dbReference>
<dbReference type="AlphaFoldDB" id="A0ABC8SNX2"/>
<dbReference type="GO" id="GO:0005524">
    <property type="term" value="F:ATP binding"/>
    <property type="evidence" value="ECO:0007669"/>
    <property type="project" value="UniProtKB-UniRule"/>
</dbReference>
<evidence type="ECO:0000256" key="11">
    <source>
        <dbReference type="ARBA" id="ARBA00022840"/>
    </source>
</evidence>
<dbReference type="InterPro" id="IPR000719">
    <property type="entry name" value="Prot_kinase_dom"/>
</dbReference>
<gene>
    <name evidence="19" type="ORF">ILEXP_LOCUS27487</name>
</gene>
<dbReference type="InterPro" id="IPR003591">
    <property type="entry name" value="Leu-rich_rpt_typical-subtyp"/>
</dbReference>
<dbReference type="GO" id="GO:0016301">
    <property type="term" value="F:kinase activity"/>
    <property type="evidence" value="ECO:0007669"/>
    <property type="project" value="UniProtKB-KW"/>
</dbReference>
<keyword evidence="10" id="KW-0418">Kinase</keyword>
<keyword evidence="8" id="KW-0677">Repeat</keyword>
<dbReference type="Proteomes" id="UP001642360">
    <property type="component" value="Unassembled WGS sequence"/>
</dbReference>
<feature type="chain" id="PRO_5044789497" description="Protein kinase domain-containing protein" evidence="17">
    <location>
        <begin position="27"/>
        <end position="878"/>
    </location>
</feature>
<evidence type="ECO:0000256" key="12">
    <source>
        <dbReference type="ARBA" id="ARBA00022989"/>
    </source>
</evidence>
<dbReference type="FunFam" id="1.10.510.10:FF:000714">
    <property type="entry name" value="Kinase family with leucine-rich repeat domain-containing protein"/>
    <property type="match status" value="1"/>
</dbReference>
<dbReference type="FunFam" id="3.30.200.20:FF:000512">
    <property type="entry name" value="Receptor-like protein kinase HSL1"/>
    <property type="match status" value="1"/>
</dbReference>
<evidence type="ECO:0000256" key="10">
    <source>
        <dbReference type="ARBA" id="ARBA00022777"/>
    </source>
</evidence>
<evidence type="ECO:0000256" key="6">
    <source>
        <dbReference type="ARBA" id="ARBA00022692"/>
    </source>
</evidence>
<dbReference type="InterPro" id="IPR051716">
    <property type="entry name" value="Plant_RL_S/T_kinase"/>
</dbReference>
<dbReference type="GO" id="GO:0051707">
    <property type="term" value="P:response to other organism"/>
    <property type="evidence" value="ECO:0007669"/>
    <property type="project" value="UniProtKB-ARBA"/>
</dbReference>
<dbReference type="Pfam" id="PF13855">
    <property type="entry name" value="LRR_8"/>
    <property type="match status" value="1"/>
</dbReference>
<dbReference type="FunFam" id="3.80.10.10:FF:000824">
    <property type="entry name" value="Receptor-like protein kinase HSL1 isoform A"/>
    <property type="match status" value="1"/>
</dbReference>
<dbReference type="InterPro" id="IPR001611">
    <property type="entry name" value="Leu-rich_rpt"/>
</dbReference>
<dbReference type="PANTHER" id="PTHR48053">
    <property type="entry name" value="LEUCINE RICH REPEAT FAMILY PROTEIN, EXPRESSED"/>
    <property type="match status" value="1"/>
</dbReference>
<organism evidence="19 20">
    <name type="scientific">Ilex paraguariensis</name>
    <name type="common">yerba mate</name>
    <dbReference type="NCBI Taxonomy" id="185542"/>
    <lineage>
        <taxon>Eukaryota</taxon>
        <taxon>Viridiplantae</taxon>
        <taxon>Streptophyta</taxon>
        <taxon>Embryophyta</taxon>
        <taxon>Tracheophyta</taxon>
        <taxon>Spermatophyta</taxon>
        <taxon>Magnoliopsida</taxon>
        <taxon>eudicotyledons</taxon>
        <taxon>Gunneridae</taxon>
        <taxon>Pentapetalae</taxon>
        <taxon>asterids</taxon>
        <taxon>campanulids</taxon>
        <taxon>Aquifoliales</taxon>
        <taxon>Aquifoliaceae</taxon>
        <taxon>Ilex</taxon>
    </lineage>
</organism>
<keyword evidence="7 17" id="KW-0732">Signal</keyword>
<evidence type="ECO:0000256" key="15">
    <source>
        <dbReference type="ARBA" id="ARBA00023180"/>
    </source>
</evidence>
<keyword evidence="14" id="KW-0675">Receptor</keyword>
<dbReference type="FunFam" id="3.80.10.10:FF:000095">
    <property type="entry name" value="LRR receptor-like serine/threonine-protein kinase GSO1"/>
    <property type="match status" value="1"/>
</dbReference>
<dbReference type="SUPFAM" id="SSF52058">
    <property type="entry name" value="L domain-like"/>
    <property type="match status" value="2"/>
</dbReference>
<evidence type="ECO:0000256" key="4">
    <source>
        <dbReference type="ARBA" id="ARBA00022614"/>
    </source>
</evidence>
<keyword evidence="9 16" id="KW-0547">Nucleotide-binding</keyword>
<evidence type="ECO:0000256" key="2">
    <source>
        <dbReference type="ARBA" id="ARBA00004479"/>
    </source>
</evidence>
<name>A0ABC8SNX2_9AQUA</name>
<evidence type="ECO:0000256" key="9">
    <source>
        <dbReference type="ARBA" id="ARBA00022741"/>
    </source>
</evidence>
<dbReference type="Gene3D" id="3.80.10.10">
    <property type="entry name" value="Ribonuclease Inhibitor"/>
    <property type="match status" value="4"/>
</dbReference>
<dbReference type="InterPro" id="IPR017441">
    <property type="entry name" value="Protein_kinase_ATP_BS"/>
</dbReference>
<keyword evidence="20" id="KW-1185">Reference proteome</keyword>
<evidence type="ECO:0000256" key="17">
    <source>
        <dbReference type="SAM" id="SignalP"/>
    </source>
</evidence>
<evidence type="ECO:0000256" key="14">
    <source>
        <dbReference type="ARBA" id="ARBA00023170"/>
    </source>
</evidence>
<feature type="signal peptide" evidence="17">
    <location>
        <begin position="1"/>
        <end position="26"/>
    </location>
</feature>
<dbReference type="Gene3D" id="3.30.200.20">
    <property type="entry name" value="Phosphorylase Kinase, domain 1"/>
    <property type="match status" value="1"/>
</dbReference>
<feature type="domain" description="Protein kinase" evidence="18">
    <location>
        <begin position="541"/>
        <end position="829"/>
    </location>
</feature>
<sequence length="878" mass="97809">MTPPFPKTTLLFLPLLLGLLPSNVNSQFSTAERTILLNLKEQWGNPPLIQSWNSTSSPCIWPEIRCSGNGTVTRIILPEKNINGKIPKSICDLENLSFLDLSLNYIPGNFPTVLYSCSKLQHLDLSQNYFVGPIPADIDRLPALQYLNLGANNFTGNVPPTIGNLPELQTLYLFQNLLNGTFPEEIGNLSNLEELGMAYNEFIPMEIPPAFGKMKKLTYMWMAATNLVGAIPESLVNLTSLEHLDLSMNNLQGRIPSGLFLLKNLSIVILYSNRLTGEIPSVIESLNLTQIDISMNNLTGTIPEAIGKLQQLELLNLFSNQFFGQIPPNIGLIPTLKNFRVFRNKLSGDLPAELGLHSKLEAFEVSENGFTGQLPANICAGGTLFGLVAFSNNLTGEVPKSLGNCDSLRTVQLYNNNFFGDVPSGVWTSLNLTSLMLSHNSFSGELPSKVAWNLSRLELSNNNFSGQIPTGVSSWTSLMVLKASNNLFSGSIPVELTSLSQLITLMFDDYRRKKHRRDIATWKLTSFQRLDFTEVNILSSLTENNMIGSGGSGKVYRISVNRSGEYVAVKRIWSNRKLDHTLEKEFLAEIEILGTIRHSNIVKLMCCISSEDSKLLVYEFMENQSLDRWLHGKKRKMSSLVNSSDHRVALDWPTRLRIAIGAAQGLAYMHHDCFPPIIHRDVKSSNILLDSEFKARIADFGLAKILVKQGEPNTMSAIAGSFGYLAPEYAYTTKVNEKIDVYSFGVVLLELVTGREANDGDEHTSLAEWAWKHYGEDKLTTDALDEEIKEPRHLEEMTTVFKLGLICTSTLSSNRPSMKEVLQILHRCNLVEGDEGKKAGHEYDVAPLLSGDGDKYLYSYRRTSKVSHGDDDNLIRLV</sequence>
<keyword evidence="15" id="KW-0325">Glycoprotein</keyword>
<evidence type="ECO:0000259" key="18">
    <source>
        <dbReference type="PROSITE" id="PS50011"/>
    </source>
</evidence>
<dbReference type="InterPro" id="IPR011009">
    <property type="entry name" value="Kinase-like_dom_sf"/>
</dbReference>
<protein>
    <recommendedName>
        <fullName evidence="18">Protein kinase domain-containing protein</fullName>
    </recommendedName>
</protein>
<dbReference type="Gene3D" id="1.10.510.10">
    <property type="entry name" value="Transferase(Phosphotransferase) domain 1"/>
    <property type="match status" value="1"/>
</dbReference>
<dbReference type="GO" id="GO:0006952">
    <property type="term" value="P:defense response"/>
    <property type="evidence" value="ECO:0007669"/>
    <property type="project" value="UniProtKB-ARBA"/>
</dbReference>
<dbReference type="PROSITE" id="PS50011">
    <property type="entry name" value="PROTEIN_KINASE_DOM"/>
    <property type="match status" value="1"/>
</dbReference>
<dbReference type="PANTHER" id="PTHR48053:SF109">
    <property type="entry name" value="PROTEIN KINASE DOMAIN-CONTAINING PROTEIN"/>
    <property type="match status" value="1"/>
</dbReference>
<keyword evidence="6" id="KW-0812">Transmembrane</keyword>
<dbReference type="EMBL" id="CAUOFW020003247">
    <property type="protein sequence ID" value="CAK9158825.1"/>
    <property type="molecule type" value="Genomic_DNA"/>
</dbReference>
<evidence type="ECO:0000256" key="8">
    <source>
        <dbReference type="ARBA" id="ARBA00022737"/>
    </source>
</evidence>
<dbReference type="InterPro" id="IPR013210">
    <property type="entry name" value="LRR_N_plant-typ"/>
</dbReference>
<keyword evidence="13" id="KW-0472">Membrane</keyword>
<evidence type="ECO:0000256" key="5">
    <source>
        <dbReference type="ARBA" id="ARBA00022679"/>
    </source>
</evidence>
<evidence type="ECO:0000256" key="3">
    <source>
        <dbReference type="ARBA" id="ARBA00008684"/>
    </source>
</evidence>
<proteinExistence type="inferred from homology"/>
<dbReference type="PROSITE" id="PS51450">
    <property type="entry name" value="LRR"/>
    <property type="match status" value="1"/>
</dbReference>
<dbReference type="InterPro" id="IPR008271">
    <property type="entry name" value="Ser/Thr_kinase_AS"/>
</dbReference>
<dbReference type="InterPro" id="IPR032675">
    <property type="entry name" value="LRR_dom_sf"/>
</dbReference>
<evidence type="ECO:0000256" key="1">
    <source>
        <dbReference type="ARBA" id="ARBA00004236"/>
    </source>
</evidence>
<dbReference type="Pfam" id="PF00560">
    <property type="entry name" value="LRR_1"/>
    <property type="match status" value="5"/>
</dbReference>
<comment type="caution">
    <text evidence="19">The sequence shown here is derived from an EMBL/GenBank/DDBJ whole genome shotgun (WGS) entry which is preliminary data.</text>
</comment>
<dbReference type="FunFam" id="3.80.10.10:FF:000041">
    <property type="entry name" value="LRR receptor-like serine/threonine-protein kinase ERECTA"/>
    <property type="match status" value="1"/>
</dbReference>
<comment type="similarity">
    <text evidence="3">Belongs to the protein kinase superfamily. Ser/Thr protein kinase family.</text>
</comment>
<evidence type="ECO:0000256" key="16">
    <source>
        <dbReference type="PROSITE-ProRule" id="PRU10141"/>
    </source>
</evidence>
<dbReference type="GO" id="GO:0005886">
    <property type="term" value="C:plasma membrane"/>
    <property type="evidence" value="ECO:0007669"/>
    <property type="project" value="UniProtKB-SubCell"/>
</dbReference>
<comment type="subcellular location">
    <subcellularLocation>
        <location evidence="1">Cell membrane</location>
    </subcellularLocation>
    <subcellularLocation>
        <location evidence="2">Membrane</location>
        <topology evidence="2">Single-pass type I membrane protein</topology>
    </subcellularLocation>
</comment>
<keyword evidence="11 16" id="KW-0067">ATP-binding</keyword>
<keyword evidence="4" id="KW-0433">Leucine-rich repeat</keyword>
<dbReference type="Pfam" id="PF08263">
    <property type="entry name" value="LRRNT_2"/>
    <property type="match status" value="1"/>
</dbReference>
<evidence type="ECO:0000313" key="20">
    <source>
        <dbReference type="Proteomes" id="UP001642360"/>
    </source>
</evidence>
<dbReference type="SMART" id="SM00220">
    <property type="entry name" value="S_TKc"/>
    <property type="match status" value="1"/>
</dbReference>
<dbReference type="PROSITE" id="PS00107">
    <property type="entry name" value="PROTEIN_KINASE_ATP"/>
    <property type="match status" value="1"/>
</dbReference>